<evidence type="ECO:0000313" key="3">
    <source>
        <dbReference type="Proteomes" id="UP000321034"/>
    </source>
</evidence>
<reference evidence="2 3" key="1">
    <citation type="submission" date="2019-08" db="EMBL/GenBank/DDBJ databases">
        <authorList>
            <person name="Dong K."/>
        </authorList>
    </citation>
    <scope>NUCLEOTIDE SEQUENCE [LARGE SCALE GENOMIC DNA]</scope>
    <source>
        <strain evidence="2 3">JCM14558</strain>
    </source>
</reference>
<dbReference type="RefSeq" id="WP_147893996.1">
    <property type="nucleotide sequence ID" value="NZ_BAAANR010000001.1"/>
</dbReference>
<accession>A0A5C8I2U5</accession>
<organism evidence="2 3">
    <name type="scientific">Microbacterium hatanonis</name>
    <dbReference type="NCBI Taxonomy" id="404366"/>
    <lineage>
        <taxon>Bacteria</taxon>
        <taxon>Bacillati</taxon>
        <taxon>Actinomycetota</taxon>
        <taxon>Actinomycetes</taxon>
        <taxon>Micrococcales</taxon>
        <taxon>Microbacteriaceae</taxon>
        <taxon>Microbacterium</taxon>
    </lineage>
</organism>
<protein>
    <submittedName>
        <fullName evidence="2">Bacitracin resistance protein</fullName>
    </submittedName>
</protein>
<name>A0A5C8I2U5_9MICO</name>
<feature type="transmembrane region" description="Helical" evidence="1">
    <location>
        <begin position="16"/>
        <end position="34"/>
    </location>
</feature>
<feature type="transmembrane region" description="Helical" evidence="1">
    <location>
        <begin position="54"/>
        <end position="77"/>
    </location>
</feature>
<evidence type="ECO:0000313" key="2">
    <source>
        <dbReference type="EMBL" id="TXK13337.1"/>
    </source>
</evidence>
<gene>
    <name evidence="2" type="ORF">FVP77_08000</name>
</gene>
<dbReference type="EMBL" id="VRSV01000001">
    <property type="protein sequence ID" value="TXK13337.1"/>
    <property type="molecule type" value="Genomic_DNA"/>
</dbReference>
<dbReference type="AlphaFoldDB" id="A0A5C8I2U5"/>
<dbReference type="OrthoDB" id="5116782at2"/>
<keyword evidence="3" id="KW-1185">Reference proteome</keyword>
<dbReference type="Proteomes" id="UP000321034">
    <property type="component" value="Unassembled WGS sequence"/>
</dbReference>
<keyword evidence="1" id="KW-0472">Membrane</keyword>
<evidence type="ECO:0000256" key="1">
    <source>
        <dbReference type="SAM" id="Phobius"/>
    </source>
</evidence>
<comment type="caution">
    <text evidence="2">The sequence shown here is derived from an EMBL/GenBank/DDBJ whole genome shotgun (WGS) entry which is preliminary data.</text>
</comment>
<feature type="transmembrane region" description="Helical" evidence="1">
    <location>
        <begin position="84"/>
        <end position="107"/>
    </location>
</feature>
<keyword evidence="1" id="KW-1133">Transmembrane helix</keyword>
<keyword evidence="1" id="KW-0812">Transmembrane</keyword>
<sequence>MTAVEESPTMRRNPTWMVVAIAGAFGLLYAYIVWNAVGLLVSQATGPLGINVAGWALLLSAAVFPLLAFGVAFAVGYRRRAGQFALVLLTGLGLSAVFWFNVLAYAATKGAELLG</sequence>
<proteinExistence type="predicted"/>